<feature type="transmembrane region" description="Helical" evidence="6">
    <location>
        <begin position="421"/>
        <end position="444"/>
    </location>
</feature>
<dbReference type="Pfam" id="PF13567">
    <property type="entry name" value="DUF4131"/>
    <property type="match status" value="1"/>
</dbReference>
<keyword evidence="2" id="KW-1003">Cell membrane</keyword>
<evidence type="ECO:0000256" key="6">
    <source>
        <dbReference type="SAM" id="Phobius"/>
    </source>
</evidence>
<feature type="transmembrane region" description="Helical" evidence="6">
    <location>
        <begin position="266"/>
        <end position="283"/>
    </location>
</feature>
<evidence type="ECO:0000256" key="1">
    <source>
        <dbReference type="ARBA" id="ARBA00004651"/>
    </source>
</evidence>
<dbReference type="PANTHER" id="PTHR30619">
    <property type="entry name" value="DNA INTERNALIZATION/COMPETENCE PROTEIN COMEC/REC2"/>
    <property type="match status" value="1"/>
</dbReference>
<evidence type="ECO:0000256" key="3">
    <source>
        <dbReference type="ARBA" id="ARBA00022692"/>
    </source>
</evidence>
<dbReference type="GO" id="GO:0030420">
    <property type="term" value="P:establishment of competence for transformation"/>
    <property type="evidence" value="ECO:0007669"/>
    <property type="project" value="InterPro"/>
</dbReference>
<dbReference type="InterPro" id="IPR052159">
    <property type="entry name" value="Competence_DNA_uptake"/>
</dbReference>
<feature type="transmembrane region" description="Helical" evidence="6">
    <location>
        <begin position="7"/>
        <end position="22"/>
    </location>
</feature>
<comment type="caution">
    <text evidence="8">The sequence shown here is derived from an EMBL/GenBank/DDBJ whole genome shotgun (WGS) entry which is preliminary data.</text>
</comment>
<dbReference type="SUPFAM" id="SSF56281">
    <property type="entry name" value="Metallo-hydrolase/oxidoreductase"/>
    <property type="match status" value="1"/>
</dbReference>
<evidence type="ECO:0000313" key="9">
    <source>
        <dbReference type="Proteomes" id="UP000070539"/>
    </source>
</evidence>
<feature type="transmembrane region" description="Helical" evidence="6">
    <location>
        <begin position="483"/>
        <end position="502"/>
    </location>
</feature>
<feature type="transmembrane region" description="Helical" evidence="6">
    <location>
        <begin position="334"/>
        <end position="352"/>
    </location>
</feature>
<keyword evidence="5 6" id="KW-0472">Membrane</keyword>
<feature type="transmembrane region" description="Helical" evidence="6">
    <location>
        <begin position="364"/>
        <end position="384"/>
    </location>
</feature>
<feature type="transmembrane region" description="Helical" evidence="6">
    <location>
        <begin position="52"/>
        <end position="70"/>
    </location>
</feature>
<protein>
    <submittedName>
        <fullName evidence="8">ComEC family competence protein</fullName>
    </submittedName>
</protein>
<dbReference type="Pfam" id="PF03772">
    <property type="entry name" value="Competence"/>
    <property type="match status" value="1"/>
</dbReference>
<feature type="transmembrane region" description="Helical" evidence="6">
    <location>
        <begin position="390"/>
        <end position="414"/>
    </location>
</feature>
<feature type="transmembrane region" description="Helical" evidence="6">
    <location>
        <begin position="234"/>
        <end position="254"/>
    </location>
</feature>
<dbReference type="NCBIfam" id="TIGR00360">
    <property type="entry name" value="ComEC_N-term"/>
    <property type="match status" value="1"/>
</dbReference>
<evidence type="ECO:0000256" key="4">
    <source>
        <dbReference type="ARBA" id="ARBA00022989"/>
    </source>
</evidence>
<dbReference type="InterPro" id="IPR004797">
    <property type="entry name" value="Competence_ComEC/Rec2"/>
</dbReference>
<evidence type="ECO:0000259" key="7">
    <source>
        <dbReference type="SMART" id="SM00849"/>
    </source>
</evidence>
<dbReference type="InterPro" id="IPR036866">
    <property type="entry name" value="RibonucZ/Hydroxyglut_hydro"/>
</dbReference>
<dbReference type="RefSeq" id="WP_083531914.1">
    <property type="nucleotide sequence ID" value="NZ_LRVM01000004.1"/>
</dbReference>
<dbReference type="InterPro" id="IPR004477">
    <property type="entry name" value="ComEC_N"/>
</dbReference>
<dbReference type="InterPro" id="IPR025405">
    <property type="entry name" value="DUF4131"/>
</dbReference>
<dbReference type="GO" id="GO:0005886">
    <property type="term" value="C:plasma membrane"/>
    <property type="evidence" value="ECO:0007669"/>
    <property type="project" value="UniProtKB-SubCell"/>
</dbReference>
<dbReference type="CDD" id="cd07731">
    <property type="entry name" value="ComA-like_MBL-fold"/>
    <property type="match status" value="1"/>
</dbReference>
<name>A0A136WFA5_9FIRM</name>
<dbReference type="EMBL" id="LRVM01000004">
    <property type="protein sequence ID" value="KXL53029.1"/>
    <property type="molecule type" value="Genomic_DNA"/>
</dbReference>
<feature type="transmembrane region" description="Helical" evidence="6">
    <location>
        <begin position="289"/>
        <end position="305"/>
    </location>
</feature>
<dbReference type="STRING" id="36847.CLNEO_15720"/>
<dbReference type="AlphaFoldDB" id="A0A136WFA5"/>
<dbReference type="SMART" id="SM00849">
    <property type="entry name" value="Lactamase_B"/>
    <property type="match status" value="1"/>
</dbReference>
<accession>A0A136WFA5</accession>
<comment type="subcellular location">
    <subcellularLocation>
        <location evidence="1">Cell membrane</location>
        <topology evidence="1">Multi-pass membrane protein</topology>
    </subcellularLocation>
</comment>
<keyword evidence="3 6" id="KW-0812">Transmembrane</keyword>
<organism evidence="8 9">
    <name type="scientific">Anaerotignum neopropionicum</name>
    <dbReference type="NCBI Taxonomy" id="36847"/>
    <lineage>
        <taxon>Bacteria</taxon>
        <taxon>Bacillati</taxon>
        <taxon>Bacillota</taxon>
        <taxon>Clostridia</taxon>
        <taxon>Lachnospirales</taxon>
        <taxon>Anaerotignaceae</taxon>
        <taxon>Anaerotignum</taxon>
    </lineage>
</organism>
<dbReference type="PANTHER" id="PTHR30619:SF1">
    <property type="entry name" value="RECOMBINATION PROTEIN 2"/>
    <property type="match status" value="1"/>
</dbReference>
<dbReference type="Gene3D" id="3.60.15.10">
    <property type="entry name" value="Ribonuclease Z/Hydroxyacylglutathione hydrolase-like"/>
    <property type="match status" value="1"/>
</dbReference>
<gene>
    <name evidence="8" type="ORF">CLNEO_15720</name>
</gene>
<dbReference type="InterPro" id="IPR001279">
    <property type="entry name" value="Metallo-B-lactamas"/>
</dbReference>
<evidence type="ECO:0000256" key="5">
    <source>
        <dbReference type="ARBA" id="ARBA00023136"/>
    </source>
</evidence>
<feature type="domain" description="Metallo-beta-lactamase" evidence="7">
    <location>
        <begin position="514"/>
        <end position="721"/>
    </location>
</feature>
<dbReference type="Pfam" id="PF00753">
    <property type="entry name" value="Lactamase_B"/>
    <property type="match status" value="1"/>
</dbReference>
<evidence type="ECO:0000313" key="8">
    <source>
        <dbReference type="EMBL" id="KXL53029.1"/>
    </source>
</evidence>
<proteinExistence type="predicted"/>
<dbReference type="InterPro" id="IPR035681">
    <property type="entry name" value="ComA-like_MBL"/>
</dbReference>
<keyword evidence="9" id="KW-1185">Reference proteome</keyword>
<feature type="transmembrane region" description="Helical" evidence="6">
    <location>
        <begin position="450"/>
        <end position="471"/>
    </location>
</feature>
<feature type="transmembrane region" description="Helical" evidence="6">
    <location>
        <begin position="28"/>
        <end position="45"/>
    </location>
</feature>
<keyword evidence="4 6" id="KW-1133">Transmembrane helix</keyword>
<dbReference type="Proteomes" id="UP000070539">
    <property type="component" value="Unassembled WGS sequence"/>
</dbReference>
<reference evidence="8 9" key="1">
    <citation type="submission" date="2016-01" db="EMBL/GenBank/DDBJ databases">
        <title>Genome sequence of Clostridium neopropionicum X4, DSM-3847.</title>
        <authorList>
            <person name="Poehlein A."/>
            <person name="Beck M.H."/>
            <person name="Bengelsdorf F.R."/>
            <person name="Daniel R."/>
            <person name="Duerre P."/>
        </authorList>
    </citation>
    <scope>NUCLEOTIDE SEQUENCE [LARGE SCALE GENOMIC DNA]</scope>
    <source>
        <strain evidence="8 9">DSM-3847</strain>
    </source>
</reference>
<evidence type="ECO:0000256" key="2">
    <source>
        <dbReference type="ARBA" id="ARBA00022475"/>
    </source>
</evidence>
<sequence length="784" mass="87438">MKIKRPALWALLFTICGIYFRLGVSKEICLVGFIFAIYTVSRFVIKRQISMALCYMIMLGIGFTLAGQSVKAGLPSLEGQIISDIQGVIKEEGKTASGNQKLFIRLDRGVRQEDERKIELYAVWTGKERFEIGDVVVLSGEILSLKEQTIPGGYDEKLYLKTKGIDYKIYPERIEKVGKTNGPAVWLQKQKEKVFEVFDTVLPKKESSIVKAMVTGEKDDIDDETSDLYRKAGINHILCVSGLHVSFFALFLHILVKRGLKQTPRVAALTTIAFCTSFLVFTGFSPSSVRAVIMITVVLLGRVLFRKSDWLNNLAIAALIILLFQPLYLWNVGFQLSFVTAFGIWVGLQVVTGKSGLWGRAEQACILSLVASLFSYPFVAYHFFHISLVGIVVNLFILPFCGPLLFFTFLTAVGGLIFPPLAAISAGGIYGILKFFEIVCHVSVAVPNGYFLVGAPAILSIALYYLALSVVSFYGKRFCNKKSLFFVMLALGFSVFGNRVIFHENTVAFLDVGQGDSTVISTYNGRAVVVDGGGWYGTNLGKNTGVKVVKPYLEYLGIKEIDGIFLTHFDADHMLGVIELCENVPVKALYISEYPYADSQNWQTLKEVLEKRDIMLYTVKERDAASWESGERIECLYPPEGVRFVGDDDNHGSLVLKYEYGGTKVLLMGDAATEDERIMLYKELDVSAEILKLGHHGSKYSSSEVFLSEVLPTVAIISCGEDNFYGHPHEETLKRLNAQGVSVYRTDRQGTILAKISPKDSYQMEAVAEREPIYERIKKTMEKR</sequence>
<dbReference type="NCBIfam" id="TIGR00361">
    <property type="entry name" value="ComEC_Rec2"/>
    <property type="match status" value="1"/>
</dbReference>
<feature type="transmembrane region" description="Helical" evidence="6">
    <location>
        <begin position="310"/>
        <end position="328"/>
    </location>
</feature>